<dbReference type="Pfam" id="PF02881">
    <property type="entry name" value="SRP54_N"/>
    <property type="match status" value="1"/>
</dbReference>
<dbReference type="GO" id="GO:0005525">
    <property type="term" value="F:GTP binding"/>
    <property type="evidence" value="ECO:0007669"/>
    <property type="project" value="UniProtKB-KW"/>
</dbReference>
<sequence>KLMSGLDKTRKEVGIKINTVMGNYVKIDDDMLEDLEDILISADVGMDTTMKLIDNLRETIIKEKINDPSKVKDILKSETKKLMNEELNKGISDISPSIILVVGVNGVGKTTTIGKLAKRYKDEGKSVLIAAADTFRAAAIDQLKEWGNRVNVDVISHSEGQDPAAVVFDAITAAKSRNADILIVDTAGRLHNKANLMKELEKINRIIDKKYPEAYRETLLVLDATTGQNAMNQAKTFKEAVNITGIALTKLDGTAKGGVVIALQSELQIPIKLVGVGEGIYDLQDFNLDNFLQGIFG</sequence>
<comment type="subcellular location">
    <subcellularLocation>
        <location evidence="1">Cell membrane</location>
        <topology evidence="1">Peripheral membrane protein</topology>
        <orientation evidence="1">Cytoplasmic side</orientation>
    </subcellularLocation>
</comment>
<dbReference type="PANTHER" id="PTHR43134">
    <property type="entry name" value="SIGNAL RECOGNITION PARTICLE RECEPTOR SUBUNIT ALPHA"/>
    <property type="match status" value="1"/>
</dbReference>
<dbReference type="FunFam" id="1.20.120.140:FF:000002">
    <property type="entry name" value="Signal recognition particle receptor FtsY"/>
    <property type="match status" value="1"/>
</dbReference>
<dbReference type="Pfam" id="PF00448">
    <property type="entry name" value="SRP54"/>
    <property type="match status" value="1"/>
</dbReference>
<evidence type="ECO:0000259" key="12">
    <source>
        <dbReference type="PROSITE" id="PS00300"/>
    </source>
</evidence>
<keyword evidence="14" id="KW-1185">Reference proteome</keyword>
<keyword evidence="5" id="KW-0547">Nucleotide-binding</keyword>
<comment type="similarity">
    <text evidence="2">Belongs to the GTP-binding SRP family.</text>
</comment>
<dbReference type="GO" id="GO:0005886">
    <property type="term" value="C:plasma membrane"/>
    <property type="evidence" value="ECO:0007669"/>
    <property type="project" value="UniProtKB-SubCell"/>
</dbReference>
<dbReference type="Gene3D" id="3.40.50.300">
    <property type="entry name" value="P-loop containing nucleotide triphosphate hydrolases"/>
    <property type="match status" value="1"/>
</dbReference>
<dbReference type="RefSeq" id="WP_004825661.1">
    <property type="nucleotide sequence ID" value="NZ_ADDO01000058.1"/>
</dbReference>
<comment type="catalytic activity">
    <reaction evidence="11">
        <text>GTP + H2O = GDP + phosphate + H(+)</text>
        <dbReference type="Rhea" id="RHEA:19669"/>
        <dbReference type="ChEBI" id="CHEBI:15377"/>
        <dbReference type="ChEBI" id="CHEBI:15378"/>
        <dbReference type="ChEBI" id="CHEBI:37565"/>
        <dbReference type="ChEBI" id="CHEBI:43474"/>
        <dbReference type="ChEBI" id="CHEBI:58189"/>
        <dbReference type="EC" id="3.6.5.4"/>
    </reaction>
</comment>
<evidence type="ECO:0000256" key="7">
    <source>
        <dbReference type="ARBA" id="ARBA00023134"/>
    </source>
</evidence>
<evidence type="ECO:0000256" key="4">
    <source>
        <dbReference type="ARBA" id="ARBA00022490"/>
    </source>
</evidence>
<dbReference type="SMART" id="SM00962">
    <property type="entry name" value="SRP54"/>
    <property type="match status" value="1"/>
</dbReference>
<keyword evidence="4" id="KW-0963">Cytoplasm</keyword>
<dbReference type="InterPro" id="IPR042101">
    <property type="entry name" value="SRP54_N_sf"/>
</dbReference>
<feature type="domain" description="SRP54-type proteins GTP-binding" evidence="12">
    <location>
        <begin position="270"/>
        <end position="283"/>
    </location>
</feature>
<dbReference type="InterPro" id="IPR003593">
    <property type="entry name" value="AAA+_ATPase"/>
</dbReference>
<dbReference type="Gene3D" id="1.20.120.140">
    <property type="entry name" value="Signal recognition particle SRP54, nucleotide-binding domain"/>
    <property type="match status" value="1"/>
</dbReference>
<dbReference type="GO" id="GO:0005047">
    <property type="term" value="F:signal recognition particle binding"/>
    <property type="evidence" value="ECO:0007669"/>
    <property type="project" value="TreeGrafter"/>
</dbReference>
<evidence type="ECO:0000256" key="3">
    <source>
        <dbReference type="ARBA" id="ARBA00022475"/>
    </source>
</evidence>
<evidence type="ECO:0000256" key="6">
    <source>
        <dbReference type="ARBA" id="ARBA00022801"/>
    </source>
</evidence>
<comment type="caution">
    <text evidence="13">The sequence shown here is derived from an EMBL/GenBank/DDBJ whole genome shotgun (WGS) entry which is preliminary data.</text>
</comment>
<evidence type="ECO:0000313" key="14">
    <source>
        <dbReference type="Proteomes" id="UP000005711"/>
    </source>
</evidence>
<reference evidence="13 14" key="1">
    <citation type="submission" date="2009-12" db="EMBL/GenBank/DDBJ databases">
        <title>Genome Sequence of Peptoniphilus lacrimalis 315-B.</title>
        <authorList>
            <person name="Durkin A.S."/>
            <person name="Madupu R."/>
            <person name="Torralba M."/>
            <person name="Methe B."/>
            <person name="Sutton G."/>
            <person name="Strausberg R.L."/>
            <person name="Nelson K.E."/>
        </authorList>
    </citation>
    <scope>NUCLEOTIDE SEQUENCE [LARGE SCALE GENOMIC DNA]</scope>
    <source>
        <strain evidence="13 14">315-B</strain>
    </source>
</reference>
<dbReference type="eggNOG" id="COG0552">
    <property type="taxonomic scope" value="Bacteria"/>
</dbReference>
<dbReference type="GO" id="GO:0005737">
    <property type="term" value="C:cytoplasm"/>
    <property type="evidence" value="ECO:0007669"/>
    <property type="project" value="UniProtKB-ARBA"/>
</dbReference>
<evidence type="ECO:0000256" key="2">
    <source>
        <dbReference type="ARBA" id="ARBA00008531"/>
    </source>
</evidence>
<dbReference type="Proteomes" id="UP000005711">
    <property type="component" value="Unassembled WGS sequence"/>
</dbReference>
<keyword evidence="9" id="KW-0675">Receptor</keyword>
<evidence type="ECO:0000256" key="5">
    <source>
        <dbReference type="ARBA" id="ARBA00022741"/>
    </source>
</evidence>
<dbReference type="FunFam" id="3.40.50.300:FF:000053">
    <property type="entry name" value="Signal recognition particle receptor FtsY"/>
    <property type="match status" value="1"/>
</dbReference>
<dbReference type="SMART" id="SM00382">
    <property type="entry name" value="AAA"/>
    <property type="match status" value="1"/>
</dbReference>
<dbReference type="InterPro" id="IPR013822">
    <property type="entry name" value="Signal_recog_particl_SRP54_hlx"/>
</dbReference>
<dbReference type="CDD" id="cd17874">
    <property type="entry name" value="FtsY"/>
    <property type="match status" value="1"/>
</dbReference>
<evidence type="ECO:0000256" key="1">
    <source>
        <dbReference type="ARBA" id="ARBA00004413"/>
    </source>
</evidence>
<evidence type="ECO:0000256" key="10">
    <source>
        <dbReference type="ARBA" id="ARBA00035672"/>
    </source>
</evidence>
<dbReference type="SUPFAM" id="SSF47364">
    <property type="entry name" value="Domain of the SRP/SRP receptor G-proteins"/>
    <property type="match status" value="1"/>
</dbReference>
<keyword evidence="6" id="KW-0378">Hydrolase</keyword>
<dbReference type="PROSITE" id="PS00300">
    <property type="entry name" value="SRP54"/>
    <property type="match status" value="1"/>
</dbReference>
<dbReference type="NCBIfam" id="TIGR00064">
    <property type="entry name" value="ftsY"/>
    <property type="match status" value="1"/>
</dbReference>
<dbReference type="InterPro" id="IPR027417">
    <property type="entry name" value="P-loop_NTPase"/>
</dbReference>
<dbReference type="HAMAP" id="MF_00920">
    <property type="entry name" value="FtsY"/>
    <property type="match status" value="1"/>
</dbReference>
<gene>
    <name evidence="13" type="primary">ftsY</name>
    <name evidence="13" type="ORF">HMPREF0628_0211</name>
</gene>
<keyword evidence="3" id="KW-1003">Cell membrane</keyword>
<dbReference type="InterPro" id="IPR036225">
    <property type="entry name" value="SRP/SRP_N"/>
</dbReference>
<accession>D1VUX5</accession>
<organism evidence="13 14">
    <name type="scientific">Peptoniphilus lacrimalis 315-B</name>
    <dbReference type="NCBI Taxonomy" id="596330"/>
    <lineage>
        <taxon>Bacteria</taxon>
        <taxon>Bacillati</taxon>
        <taxon>Bacillota</taxon>
        <taxon>Tissierellia</taxon>
        <taxon>Tissierellales</taxon>
        <taxon>Peptoniphilaceae</taxon>
        <taxon>Peptoniphilus</taxon>
    </lineage>
</organism>
<protein>
    <recommendedName>
        <fullName evidence="10">signal-recognition-particle GTPase</fullName>
        <ecNumber evidence="10">3.6.5.4</ecNumber>
    </recommendedName>
</protein>
<evidence type="ECO:0000256" key="11">
    <source>
        <dbReference type="ARBA" id="ARBA00048027"/>
    </source>
</evidence>
<keyword evidence="7" id="KW-0342">GTP-binding</keyword>
<dbReference type="InterPro" id="IPR004390">
    <property type="entry name" value="SR_rcpt_FtsY"/>
</dbReference>
<evidence type="ECO:0000256" key="8">
    <source>
        <dbReference type="ARBA" id="ARBA00023136"/>
    </source>
</evidence>
<dbReference type="EMBL" id="ADDO01000058">
    <property type="protein sequence ID" value="EFA89662.1"/>
    <property type="molecule type" value="Genomic_DNA"/>
</dbReference>
<name>D1VUX5_9FIRM</name>
<dbReference type="PANTHER" id="PTHR43134:SF1">
    <property type="entry name" value="SIGNAL RECOGNITION PARTICLE RECEPTOR SUBUNIT ALPHA"/>
    <property type="match status" value="1"/>
</dbReference>
<feature type="non-terminal residue" evidence="13">
    <location>
        <position position="1"/>
    </location>
</feature>
<evidence type="ECO:0000313" key="13">
    <source>
        <dbReference type="EMBL" id="EFA89662.1"/>
    </source>
</evidence>
<evidence type="ECO:0000256" key="9">
    <source>
        <dbReference type="ARBA" id="ARBA00023170"/>
    </source>
</evidence>
<dbReference type="SMART" id="SM00963">
    <property type="entry name" value="SRP54_N"/>
    <property type="match status" value="1"/>
</dbReference>
<dbReference type="SUPFAM" id="SSF52540">
    <property type="entry name" value="P-loop containing nucleoside triphosphate hydrolases"/>
    <property type="match status" value="1"/>
</dbReference>
<proteinExistence type="inferred from homology"/>
<dbReference type="AlphaFoldDB" id="D1VUX5"/>
<keyword evidence="8" id="KW-0472">Membrane</keyword>
<dbReference type="InterPro" id="IPR000897">
    <property type="entry name" value="SRP54_GTPase_dom"/>
</dbReference>
<dbReference type="GO" id="GO:0003924">
    <property type="term" value="F:GTPase activity"/>
    <property type="evidence" value="ECO:0007669"/>
    <property type="project" value="TreeGrafter"/>
</dbReference>
<dbReference type="EC" id="3.6.5.4" evidence="10"/>
<dbReference type="GO" id="GO:0006614">
    <property type="term" value="P:SRP-dependent cotranslational protein targeting to membrane"/>
    <property type="evidence" value="ECO:0007669"/>
    <property type="project" value="InterPro"/>
</dbReference>